<dbReference type="PROSITE" id="PS50835">
    <property type="entry name" value="IG_LIKE"/>
    <property type="match status" value="2"/>
</dbReference>
<dbReference type="PANTHER" id="PTHR12231">
    <property type="entry name" value="CTX-RELATED TYPE I TRANSMEMBRANE PROTEIN"/>
    <property type="match status" value="1"/>
</dbReference>
<evidence type="ECO:0000313" key="7">
    <source>
        <dbReference type="RefSeq" id="XP_013793820.1"/>
    </source>
</evidence>
<evidence type="ECO:0000256" key="1">
    <source>
        <dbReference type="ARBA" id="ARBA00022729"/>
    </source>
</evidence>
<evidence type="ECO:0000313" key="6">
    <source>
        <dbReference type="Proteomes" id="UP000694941"/>
    </source>
</evidence>
<dbReference type="InterPro" id="IPR013783">
    <property type="entry name" value="Ig-like_fold"/>
</dbReference>
<keyword evidence="2" id="KW-0677">Repeat</keyword>
<dbReference type="CDD" id="cd00096">
    <property type="entry name" value="Ig"/>
    <property type="match status" value="1"/>
</dbReference>
<reference evidence="7" key="1">
    <citation type="submission" date="2025-08" db="UniProtKB">
        <authorList>
            <consortium name="RefSeq"/>
        </authorList>
    </citation>
    <scope>IDENTIFICATION</scope>
    <source>
        <tissue evidence="7">Muscle</tissue>
    </source>
</reference>
<dbReference type="SMART" id="SM00408">
    <property type="entry name" value="IGc2"/>
    <property type="match status" value="2"/>
</dbReference>
<proteinExistence type="predicted"/>
<evidence type="ECO:0000259" key="5">
    <source>
        <dbReference type="PROSITE" id="PS50835"/>
    </source>
</evidence>
<dbReference type="InterPro" id="IPR003599">
    <property type="entry name" value="Ig_sub"/>
</dbReference>
<keyword evidence="1" id="KW-0732">Signal</keyword>
<feature type="non-terminal residue" evidence="7">
    <location>
        <position position="1"/>
    </location>
</feature>
<keyword evidence="6" id="KW-1185">Reference proteome</keyword>
<feature type="domain" description="Ig-like" evidence="5">
    <location>
        <begin position="99"/>
        <end position="194"/>
    </location>
</feature>
<keyword evidence="3" id="KW-1015">Disulfide bond</keyword>
<evidence type="ECO:0000256" key="4">
    <source>
        <dbReference type="ARBA" id="ARBA00023319"/>
    </source>
</evidence>
<feature type="domain" description="Ig-like" evidence="5">
    <location>
        <begin position="5"/>
        <end position="89"/>
    </location>
</feature>
<dbReference type="InterPro" id="IPR007110">
    <property type="entry name" value="Ig-like_dom"/>
</dbReference>
<organism evidence="6 7">
    <name type="scientific">Limulus polyphemus</name>
    <name type="common">Atlantic horseshoe crab</name>
    <dbReference type="NCBI Taxonomy" id="6850"/>
    <lineage>
        <taxon>Eukaryota</taxon>
        <taxon>Metazoa</taxon>
        <taxon>Ecdysozoa</taxon>
        <taxon>Arthropoda</taxon>
        <taxon>Chelicerata</taxon>
        <taxon>Merostomata</taxon>
        <taxon>Xiphosura</taxon>
        <taxon>Limulidae</taxon>
        <taxon>Limulus</taxon>
    </lineage>
</organism>
<dbReference type="Gene3D" id="2.60.40.10">
    <property type="entry name" value="Immunoglobulins"/>
    <property type="match status" value="2"/>
</dbReference>
<sequence>ILVPPRIDEGNTSTDHEVREGEEVTLKCVATGSPEPTITWRREDGQQISTGTKKVTSVIGSSLSILNVNRHHIGAYLCIASNGVQPSVSKRIVLGVDFPPLIEVPNQVVGAATRTDVTLDCNLESHPKSVTYWTKKKNVIVISNFKYNITEVPHGPYKSQMKLRIRNLQPEDYGTYCCSAKNSLGDAEGNIKLYGEW</sequence>
<feature type="non-terminal residue" evidence="7">
    <location>
        <position position="197"/>
    </location>
</feature>
<dbReference type="GeneID" id="106477843"/>
<dbReference type="Pfam" id="PF13927">
    <property type="entry name" value="Ig_3"/>
    <property type="match status" value="2"/>
</dbReference>
<name>A0ABM1C455_LIMPO</name>
<evidence type="ECO:0000256" key="2">
    <source>
        <dbReference type="ARBA" id="ARBA00022737"/>
    </source>
</evidence>
<dbReference type="PANTHER" id="PTHR12231:SF253">
    <property type="entry name" value="DPR-INTERACTING PROTEIN ETA, ISOFORM B-RELATED"/>
    <property type="match status" value="1"/>
</dbReference>
<keyword evidence="4" id="KW-0393">Immunoglobulin domain</keyword>
<gene>
    <name evidence="7" type="primary">LOC106477843</name>
</gene>
<dbReference type="Proteomes" id="UP000694941">
    <property type="component" value="Unplaced"/>
</dbReference>
<dbReference type="InterPro" id="IPR003598">
    <property type="entry name" value="Ig_sub2"/>
</dbReference>
<dbReference type="RefSeq" id="XP_013793820.1">
    <property type="nucleotide sequence ID" value="XM_013938366.1"/>
</dbReference>
<protein>
    <submittedName>
        <fullName evidence="7">Lachesin-like</fullName>
    </submittedName>
</protein>
<evidence type="ECO:0000256" key="3">
    <source>
        <dbReference type="ARBA" id="ARBA00023157"/>
    </source>
</evidence>
<dbReference type="SMART" id="SM00409">
    <property type="entry name" value="IG"/>
    <property type="match status" value="2"/>
</dbReference>
<dbReference type="SUPFAM" id="SSF48726">
    <property type="entry name" value="Immunoglobulin"/>
    <property type="match status" value="2"/>
</dbReference>
<dbReference type="InterPro" id="IPR036179">
    <property type="entry name" value="Ig-like_dom_sf"/>
</dbReference>
<dbReference type="InterPro" id="IPR051170">
    <property type="entry name" value="Neural/epithelial_adhesion"/>
</dbReference>
<accession>A0ABM1C455</accession>